<sequence>MRSVQFIHAADLHLDSPFSGLKHLPKELFKRVQESTFNAFDRLISHALENKIDFLLISGDLFDGEDRSLKAQIKLQKQMVRLQDAGIEVFFLHGNHDHLSGSWTSIDMPNNVHIFSEQVEKKHFQTINGTNVYLYGFSYGKRHVYEKKINDYQKEEGADFHIGMLHGYCTGGQTVHQPYAPFSVQDLLDKKMDYWALGHIHQRQMLHEEPYIIYPGNIQGRNKKETGTKGCTFVSMNEFETNVQFLETADIIWEELFYSAKEIEDFNQLYTTCREKIEEVRKKNQGTFLSLQIQDTQGLSNDVLKKVENGELLEILQDDEEMMDNFVWVHEISIHENDITYENDFLTQEISTALMELKEEQALVDAISPLYSHVYGNRFLDSISNEDKMDLLIEAEKMVYSKIKS</sequence>
<keyword evidence="1" id="KW-0378">Hydrolase</keyword>
<dbReference type="PANTHER" id="PTHR30337">
    <property type="entry name" value="COMPONENT OF ATP-DEPENDENT DSDNA EXONUCLEASE"/>
    <property type="match status" value="1"/>
</dbReference>
<dbReference type="AlphaFoldDB" id="A0A0A6XWR8"/>
<evidence type="ECO:0000313" key="3">
    <source>
        <dbReference type="EMBL" id="KHD84582.1"/>
    </source>
</evidence>
<reference evidence="3 4" key="1">
    <citation type="submission" date="2014-10" db="EMBL/GenBank/DDBJ databases">
        <title>Draft genome of phytase producing Bacillus ginsengihumi strain M2.11.</title>
        <authorList>
            <person name="Toymentseva A."/>
            <person name="Boulygina E.A."/>
            <person name="Kazakov S.V."/>
            <person name="Kayumov I."/>
            <person name="Suleimanova A.D."/>
            <person name="Mardanova A.M."/>
            <person name="Maria S.N."/>
            <person name="Sergey M.Y."/>
            <person name="Sharipova M.R."/>
        </authorList>
    </citation>
    <scope>NUCLEOTIDE SEQUENCE [LARGE SCALE GENOMIC DNA]</scope>
    <source>
        <strain evidence="3 4">M2.11</strain>
    </source>
</reference>
<dbReference type="EMBL" id="JRUN01000051">
    <property type="protein sequence ID" value="KHD84582.1"/>
    <property type="molecule type" value="Genomic_DNA"/>
</dbReference>
<dbReference type="GO" id="GO:0016787">
    <property type="term" value="F:hydrolase activity"/>
    <property type="evidence" value="ECO:0007669"/>
    <property type="project" value="UniProtKB-KW"/>
</dbReference>
<dbReference type="PANTHER" id="PTHR30337:SF7">
    <property type="entry name" value="PHOSPHOESTERASE"/>
    <property type="match status" value="1"/>
</dbReference>
<dbReference type="Gene3D" id="3.60.21.10">
    <property type="match status" value="1"/>
</dbReference>
<dbReference type="InterPro" id="IPR029052">
    <property type="entry name" value="Metallo-depent_PP-like"/>
</dbReference>
<name>A0A0A6XWR8_9BACI</name>
<evidence type="ECO:0000256" key="1">
    <source>
        <dbReference type="ARBA" id="ARBA00022801"/>
    </source>
</evidence>
<dbReference type="Pfam" id="PF00149">
    <property type="entry name" value="Metallophos"/>
    <property type="match status" value="1"/>
</dbReference>
<proteinExistence type="predicted"/>
<dbReference type="InterPro" id="IPR041796">
    <property type="entry name" value="Mre11_N"/>
</dbReference>
<feature type="domain" description="Calcineurin-like phosphoesterase" evidence="2">
    <location>
        <begin position="6"/>
        <end position="202"/>
    </location>
</feature>
<organism evidence="3 4">
    <name type="scientific">Heyndrickxia ginsengihumi</name>
    <dbReference type="NCBI Taxonomy" id="363870"/>
    <lineage>
        <taxon>Bacteria</taxon>
        <taxon>Bacillati</taxon>
        <taxon>Bacillota</taxon>
        <taxon>Bacilli</taxon>
        <taxon>Bacillales</taxon>
        <taxon>Bacillaceae</taxon>
        <taxon>Heyndrickxia</taxon>
    </lineage>
</organism>
<protein>
    <submittedName>
        <fullName evidence="3">Metallophosphoesterase</fullName>
    </submittedName>
</protein>
<dbReference type="SUPFAM" id="SSF56300">
    <property type="entry name" value="Metallo-dependent phosphatases"/>
    <property type="match status" value="1"/>
</dbReference>
<evidence type="ECO:0000259" key="2">
    <source>
        <dbReference type="Pfam" id="PF00149"/>
    </source>
</evidence>
<comment type="caution">
    <text evidence="3">The sequence shown here is derived from an EMBL/GenBank/DDBJ whole genome shotgun (WGS) entry which is preliminary data.</text>
</comment>
<dbReference type="RefSeq" id="WP_025727568.1">
    <property type="nucleotide sequence ID" value="NZ_JAMAUG010000011.1"/>
</dbReference>
<dbReference type="PIRSF" id="PIRSF033091">
    <property type="entry name" value="Pesterase_YhaO"/>
    <property type="match status" value="1"/>
</dbReference>
<dbReference type="CDD" id="cd00840">
    <property type="entry name" value="MPP_Mre11_N"/>
    <property type="match status" value="1"/>
</dbReference>
<dbReference type="InterPro" id="IPR050535">
    <property type="entry name" value="DNA_Repair-Maintenance_Comp"/>
</dbReference>
<dbReference type="Proteomes" id="UP000030588">
    <property type="component" value="Unassembled WGS sequence"/>
</dbReference>
<dbReference type="STRING" id="363870.NG54_14660"/>
<dbReference type="InterPro" id="IPR014576">
    <property type="entry name" value="Pesterase_YhaO"/>
</dbReference>
<accession>A0A0A6XWR8</accession>
<dbReference type="OrthoDB" id="9773856at2"/>
<gene>
    <name evidence="3" type="ORF">NG54_14660</name>
</gene>
<dbReference type="InterPro" id="IPR004843">
    <property type="entry name" value="Calcineurin-like_PHP"/>
</dbReference>
<evidence type="ECO:0000313" key="4">
    <source>
        <dbReference type="Proteomes" id="UP000030588"/>
    </source>
</evidence>